<protein>
    <submittedName>
        <fullName evidence="1">Uncharacterized protein</fullName>
    </submittedName>
</protein>
<dbReference type="Proteomes" id="UP000271650">
    <property type="component" value="Chromosome"/>
</dbReference>
<name>A0ACD5HR47_9PROT</name>
<organism evidence="1 2">
    <name type="scientific">Acidithiobacillus sulfuriphilus</name>
    <dbReference type="NCBI Taxonomy" id="1867749"/>
    <lineage>
        <taxon>Bacteria</taxon>
        <taxon>Pseudomonadati</taxon>
        <taxon>Pseudomonadota</taxon>
        <taxon>Acidithiobacillia</taxon>
        <taxon>Acidithiobacillales</taxon>
        <taxon>Acidithiobacillaceae</taxon>
        <taxon>Acidithiobacillus</taxon>
    </lineage>
</organism>
<reference evidence="1 2" key="1">
    <citation type="journal article" date="2019" name="Int. J. Syst. Evol. Microbiol.">
        <title>Acidithiobacillus sulfuriphilus sp. nov.: an extremely acidophilic sulfur-oxidizing chemolithotroph isolated from a neutral pH environment.</title>
        <authorList>
            <person name="Falagan C."/>
            <person name="Moya-Beltran A."/>
            <person name="Castro M."/>
            <person name="Quatrini R."/>
            <person name="Johnson D.B."/>
        </authorList>
    </citation>
    <scope>NUCLEOTIDE SEQUENCE [LARGE SCALE GENOMIC DNA]</scope>
    <source>
        <strain evidence="1 2">CJ-2</strain>
    </source>
</reference>
<gene>
    <name evidence="1" type="ORF">EC580_000700</name>
</gene>
<keyword evidence="2" id="KW-1185">Reference proteome</keyword>
<evidence type="ECO:0000313" key="2">
    <source>
        <dbReference type="Proteomes" id="UP000271650"/>
    </source>
</evidence>
<accession>A0ACD5HR47</accession>
<sequence>MKYVETIKQALIFVQCIPIPITQYSKFKKRVTSAVISSLLLAPIASADINQSGPNIYICEFTNALILIQFNDISGKLVGNYRDTTLVRGGTSEHTQEQSFTGEENNGSISISFQYGNTWIGKVRDGRLDFEIPNFIVGEPLSSVVFRSATVATYNQLQFHMTSVINHNIMVEKMRANLVATNKRRNDISERIVNDYRNLQQVEDINVVTPETIQKKYIKQIESVKELINEQIALKGGRNFYGKDYKIDSLNYEVNSDAYNVNSINYDLIELYGNEKNAEKAISDNISSISKDCQLMMDIGLSPLEQRANTVCANENHLFAVARNVSAKINKTISSTKKIQILYNQDMKALQEKSASIR</sequence>
<evidence type="ECO:0000313" key="1">
    <source>
        <dbReference type="EMBL" id="XRI77225.1"/>
    </source>
</evidence>
<proteinExistence type="predicted"/>
<dbReference type="EMBL" id="CP127527">
    <property type="protein sequence ID" value="XRI77225.1"/>
    <property type="molecule type" value="Genomic_DNA"/>
</dbReference>